<dbReference type="SUPFAM" id="SSF53474">
    <property type="entry name" value="alpha/beta-Hydrolases"/>
    <property type="match status" value="1"/>
</dbReference>
<dbReference type="OrthoDB" id="10249433at2759"/>
<name>A0A196S6P9_BLAHN</name>
<organism evidence="2 3">
    <name type="scientific">Blastocystis sp. subtype 1 (strain ATCC 50177 / NandII)</name>
    <dbReference type="NCBI Taxonomy" id="478820"/>
    <lineage>
        <taxon>Eukaryota</taxon>
        <taxon>Sar</taxon>
        <taxon>Stramenopiles</taxon>
        <taxon>Bigyra</taxon>
        <taxon>Opalozoa</taxon>
        <taxon>Opalinata</taxon>
        <taxon>Blastocystidae</taxon>
        <taxon>Blastocystis</taxon>
    </lineage>
</organism>
<gene>
    <name evidence="2" type="ORF">AV274_6260</name>
</gene>
<accession>A0A196S6P9</accession>
<dbReference type="STRING" id="478820.A0A196S6P9"/>
<evidence type="ECO:0000313" key="3">
    <source>
        <dbReference type="Proteomes" id="UP000078348"/>
    </source>
</evidence>
<dbReference type="Proteomes" id="UP000078348">
    <property type="component" value="Unassembled WGS sequence"/>
</dbReference>
<reference evidence="2 3" key="1">
    <citation type="submission" date="2016-05" db="EMBL/GenBank/DDBJ databases">
        <title>Nuclear genome of Blastocystis sp. subtype 1 NandII.</title>
        <authorList>
            <person name="Gentekaki E."/>
            <person name="Curtis B."/>
            <person name="Stairs C."/>
            <person name="Eme L."/>
            <person name="Herman E."/>
            <person name="Klimes V."/>
            <person name="Arias M.C."/>
            <person name="Elias M."/>
            <person name="Hilliou F."/>
            <person name="Klute M."/>
            <person name="Malik S.-B."/>
            <person name="Pightling A."/>
            <person name="Rachubinski R."/>
            <person name="Salas D."/>
            <person name="Schlacht A."/>
            <person name="Suga H."/>
            <person name="Archibald J."/>
            <person name="Ball S.G."/>
            <person name="Clark G."/>
            <person name="Dacks J."/>
            <person name="Van Der Giezen M."/>
            <person name="Tsaousis A."/>
            <person name="Roger A."/>
        </authorList>
    </citation>
    <scope>NUCLEOTIDE SEQUENCE [LARGE SCALE GENOMIC DNA]</scope>
    <source>
        <strain evidence="3">ATCC 50177 / NandII</strain>
    </source>
</reference>
<keyword evidence="3" id="KW-1185">Reference proteome</keyword>
<feature type="compositionally biased region" description="Low complexity" evidence="1">
    <location>
        <begin position="112"/>
        <end position="124"/>
    </location>
</feature>
<proteinExistence type="predicted"/>
<sequence>MCLLDATRWLNQRIHYVLRTIQSGVKLLENNRSAGYDSIDRARSTLTDIRYILGEDLPVSKIPVLESVNALLDALNQLFETQSLTPDLHRSIEAEYHRLHALARSSTPPHPQTTTALTTPPLSNPRALLRQPHFWRTVASLFWGKNAFFMTFPMLQRRLTRFNAARVHQIPVEGGSVSCIVFEPAVKNAFNTQSVLIASPNACIAEVNYTNDSDVRFYTNMGFYVGVYNYRGAGESTGVVTPDNTVSDALHVVALMKSHYRATLSVVHGISIGGYVVQGCTTHSPFVVYDRNFRDMDSLVAHFVPSFLAFLVRLCRGWPMPVASRVDIKKPSLLIFDPDDEIAVFPASLLMGLTDRFYRRDETTEKLEELMDKEYGEFQQALAKLLEELQTSLEYVDQKWGGASGKNVMESGELTDRMKILLLTLHTEILGIPFINAVREDYMNGNTEKWNELKRIMTVWRQRVENVDSSAFSVDKTVEVLETFPEKDEVIDRLTGVLSSINDFCSQRNNIIPDSFRVMAIHCGHNGGLSKKEFAYLQSLLDAQLGEDRESAHSE</sequence>
<protein>
    <recommendedName>
        <fullName evidence="4">Serine aminopeptidase S33 domain-containing protein</fullName>
    </recommendedName>
</protein>
<dbReference type="AlphaFoldDB" id="A0A196S6P9"/>
<dbReference type="EMBL" id="LXWW01000566">
    <property type="protein sequence ID" value="OAO12046.1"/>
    <property type="molecule type" value="Genomic_DNA"/>
</dbReference>
<dbReference type="Gene3D" id="3.40.50.1820">
    <property type="entry name" value="alpha/beta hydrolase"/>
    <property type="match status" value="1"/>
</dbReference>
<evidence type="ECO:0000256" key="1">
    <source>
        <dbReference type="SAM" id="MobiDB-lite"/>
    </source>
</evidence>
<feature type="region of interest" description="Disordered" evidence="1">
    <location>
        <begin position="103"/>
        <end position="124"/>
    </location>
</feature>
<comment type="caution">
    <text evidence="2">The sequence shown here is derived from an EMBL/GenBank/DDBJ whole genome shotgun (WGS) entry which is preliminary data.</text>
</comment>
<dbReference type="InterPro" id="IPR029058">
    <property type="entry name" value="AB_hydrolase_fold"/>
</dbReference>
<evidence type="ECO:0008006" key="4">
    <source>
        <dbReference type="Google" id="ProtNLM"/>
    </source>
</evidence>
<evidence type="ECO:0000313" key="2">
    <source>
        <dbReference type="EMBL" id="OAO12046.1"/>
    </source>
</evidence>